<dbReference type="RefSeq" id="WP_265270124.1">
    <property type="nucleotide sequence ID" value="NZ_JANFAU010000017.1"/>
</dbReference>
<keyword evidence="3" id="KW-1185">Reference proteome</keyword>
<keyword evidence="1" id="KW-0812">Transmembrane</keyword>
<evidence type="ECO:0000256" key="1">
    <source>
        <dbReference type="SAM" id="Phobius"/>
    </source>
</evidence>
<evidence type="ECO:0000313" key="3">
    <source>
        <dbReference type="Proteomes" id="UP001165565"/>
    </source>
</evidence>
<accession>A0AA42CVG4</accession>
<keyword evidence="1" id="KW-0472">Membrane</keyword>
<dbReference type="Proteomes" id="UP001165565">
    <property type="component" value="Unassembled WGS sequence"/>
</dbReference>
<sequence length="416" mass="45077">MAGRVDTPPGRCVGYGLATVAAIAVVCPMAAQAQSAYGAPPEGIQVQAILDEVHDSNVARSAGTILSGKRSDERVTPTLNVTVNKALGRNSLTLSGFAGYDFYRRNKQLNRERLGLNADLGLVGGPCFLHLRPGFSRMQSDLGDIIPISAEGVTDRRSVRNVATTQSYGAEVQCGSASGFRPLATFEHTAGNNSEVRRRIANYRTNTYGGGLAYGDPIYGEATLRFTQTDTSYPDRPAIFGPANFSTKRITFDYQRSIGAVLTGSAGISYVMVRPDNGVATRDFNGFGWHAELSAVPTPDMHLQLGTSRDISPSLGNDATYQINRSYNATADYAFSGRLRASLTGSIRTVRYFGSQGLFGPPLTDSRNHTISPSLSFLPTDRLTFTLYGGYQDRKTNNTLYDYHSYFIGLRTSFTL</sequence>
<evidence type="ECO:0000313" key="2">
    <source>
        <dbReference type="EMBL" id="MCW6536553.1"/>
    </source>
</evidence>
<gene>
    <name evidence="2" type="ORF">NEE01_17385</name>
</gene>
<comment type="caution">
    <text evidence="2">The sequence shown here is derived from an EMBL/GenBank/DDBJ whole genome shotgun (WGS) entry which is preliminary data.</text>
</comment>
<keyword evidence="1" id="KW-1133">Transmembrane helix</keyword>
<reference evidence="2" key="1">
    <citation type="submission" date="2022-06" db="EMBL/GenBank/DDBJ databases">
        <title>Sphingomonas sp. nov. isolated from rhizosphere soil of tomato.</title>
        <authorList>
            <person name="Dong H."/>
            <person name="Gao R."/>
        </authorList>
    </citation>
    <scope>NUCLEOTIDE SEQUENCE</scope>
    <source>
        <strain evidence="2">MMSM24</strain>
    </source>
</reference>
<dbReference type="SUPFAM" id="SSF56935">
    <property type="entry name" value="Porins"/>
    <property type="match status" value="1"/>
</dbReference>
<feature type="transmembrane region" description="Helical" evidence="1">
    <location>
        <begin position="12"/>
        <end position="31"/>
    </location>
</feature>
<dbReference type="EMBL" id="JANFAV010000014">
    <property type="protein sequence ID" value="MCW6536553.1"/>
    <property type="molecule type" value="Genomic_DNA"/>
</dbReference>
<dbReference type="AlphaFoldDB" id="A0AA42CVG4"/>
<name>A0AA42CVG4_9SPHN</name>
<protein>
    <submittedName>
        <fullName evidence="2">Outer membrane beta-barrel protein</fullName>
    </submittedName>
</protein>
<organism evidence="2 3">
    <name type="scientific">Sphingomonas lycopersici</name>
    <dbReference type="NCBI Taxonomy" id="2951807"/>
    <lineage>
        <taxon>Bacteria</taxon>
        <taxon>Pseudomonadati</taxon>
        <taxon>Pseudomonadota</taxon>
        <taxon>Alphaproteobacteria</taxon>
        <taxon>Sphingomonadales</taxon>
        <taxon>Sphingomonadaceae</taxon>
        <taxon>Sphingomonas</taxon>
    </lineage>
</organism>
<proteinExistence type="predicted"/>